<proteinExistence type="predicted"/>
<feature type="compositionally biased region" description="Pro residues" evidence="1">
    <location>
        <begin position="66"/>
        <end position="76"/>
    </location>
</feature>
<organism evidence="2">
    <name type="scientific">Panicum hallii</name>
    <dbReference type="NCBI Taxonomy" id="206008"/>
    <lineage>
        <taxon>Eukaryota</taxon>
        <taxon>Viridiplantae</taxon>
        <taxon>Streptophyta</taxon>
        <taxon>Embryophyta</taxon>
        <taxon>Tracheophyta</taxon>
        <taxon>Spermatophyta</taxon>
        <taxon>Magnoliopsida</taxon>
        <taxon>Liliopsida</taxon>
        <taxon>Poales</taxon>
        <taxon>Poaceae</taxon>
        <taxon>PACMAD clade</taxon>
        <taxon>Panicoideae</taxon>
        <taxon>Panicodae</taxon>
        <taxon>Paniceae</taxon>
        <taxon>Panicinae</taxon>
        <taxon>Panicum</taxon>
        <taxon>Panicum sect. Panicum</taxon>
    </lineage>
</organism>
<sequence>MNVLIGAPKGHDMPRSRACKKADNGRCSSGRVPGCASTRARQRAIAMNHSRASRRDHVGFTAAPKAPKPAQLPRPGRPQRLMSPAGSSKASRRWRSGVLWPGCHRP</sequence>
<feature type="region of interest" description="Disordered" evidence="1">
    <location>
        <begin position="1"/>
        <end position="35"/>
    </location>
</feature>
<dbReference type="Gramene" id="PVH62755">
    <property type="protein sequence ID" value="PVH62755"/>
    <property type="gene ID" value="PAHAL_3G388500"/>
</dbReference>
<accession>A0A2T8KKP1</accession>
<dbReference type="EMBL" id="CM008048">
    <property type="protein sequence ID" value="PVH62755.1"/>
    <property type="molecule type" value="Genomic_DNA"/>
</dbReference>
<name>A0A2T8KKP1_9POAL</name>
<dbReference type="AlphaFoldDB" id="A0A2T8KKP1"/>
<reference evidence="2" key="1">
    <citation type="submission" date="2018-04" db="EMBL/GenBank/DDBJ databases">
        <title>WGS assembly of Panicum hallii.</title>
        <authorList>
            <person name="Lovell J."/>
            <person name="Jenkins J."/>
            <person name="Lowry D."/>
            <person name="Mamidi S."/>
            <person name="Sreedasyam A."/>
            <person name="Weng X."/>
            <person name="Barry K."/>
            <person name="Bonette J."/>
            <person name="Campitelli B."/>
            <person name="Daum C."/>
            <person name="Gordon S."/>
            <person name="Gould B."/>
            <person name="Lipzen A."/>
            <person name="Macqueen A."/>
            <person name="Palacio-Mejia J."/>
            <person name="Plott C."/>
            <person name="Shakirov E."/>
            <person name="Shu S."/>
            <person name="Yoshinaga Y."/>
            <person name="Zane M."/>
            <person name="Rokhsar D."/>
            <person name="Grimwood J."/>
            <person name="Schmutz J."/>
            <person name="Juenger T."/>
        </authorList>
    </citation>
    <scope>NUCLEOTIDE SEQUENCE [LARGE SCALE GENOMIC DNA]</scope>
    <source>
        <strain evidence="2">FIL2</strain>
    </source>
</reference>
<gene>
    <name evidence="2" type="ORF">PAHAL_3G388500</name>
</gene>
<evidence type="ECO:0000256" key="1">
    <source>
        <dbReference type="SAM" id="MobiDB-lite"/>
    </source>
</evidence>
<protein>
    <submittedName>
        <fullName evidence="2">Uncharacterized protein</fullName>
    </submittedName>
</protein>
<dbReference type="Proteomes" id="UP000243499">
    <property type="component" value="Chromosome 3"/>
</dbReference>
<feature type="region of interest" description="Disordered" evidence="1">
    <location>
        <begin position="47"/>
        <end position="106"/>
    </location>
</feature>
<evidence type="ECO:0000313" key="2">
    <source>
        <dbReference type="EMBL" id="PVH62755.1"/>
    </source>
</evidence>
<feature type="compositionally biased region" description="Basic and acidic residues" evidence="1">
    <location>
        <begin position="9"/>
        <end position="24"/>
    </location>
</feature>